<keyword evidence="3" id="KW-0285">Flavoprotein</keyword>
<comment type="caution">
    <text evidence="12">The sequence shown here is derived from an EMBL/GenBank/DDBJ whole genome shotgun (WGS) entry which is preliminary data.</text>
</comment>
<reference evidence="12 13" key="1">
    <citation type="submission" date="2018-05" db="EMBL/GenBank/DDBJ databases">
        <title>Draft Genome Sequences for a Diverse set of 7 Haemophilus Species.</title>
        <authorList>
            <person name="Nichols M."/>
            <person name="Topaz N."/>
            <person name="Wang X."/>
            <person name="Wang X."/>
            <person name="Boxrud D."/>
        </authorList>
    </citation>
    <scope>NUCLEOTIDE SEQUENCE [LARGE SCALE GENOMIC DNA]</scope>
    <source>
        <strain evidence="12 13">C2002001239</strain>
    </source>
</reference>
<dbReference type="STRING" id="1035839.GCA_000238795_00609"/>
<evidence type="ECO:0000256" key="8">
    <source>
        <dbReference type="ARBA" id="ARBA00023002"/>
    </source>
</evidence>
<accession>A0A369YLB9</accession>
<dbReference type="AlphaFoldDB" id="A0A369YLB9"/>
<dbReference type="PROSITE" id="PS51384">
    <property type="entry name" value="FAD_FR"/>
    <property type="match status" value="1"/>
</dbReference>
<dbReference type="EC" id="1.6.2.4" evidence="9"/>
<evidence type="ECO:0000313" key="12">
    <source>
        <dbReference type="EMBL" id="RDE73817.1"/>
    </source>
</evidence>
<evidence type="ECO:0000313" key="13">
    <source>
        <dbReference type="Proteomes" id="UP000253872"/>
    </source>
</evidence>
<dbReference type="EMBL" id="QEPN01000001">
    <property type="protein sequence ID" value="RDE73817.1"/>
    <property type="molecule type" value="Genomic_DNA"/>
</dbReference>
<keyword evidence="7" id="KW-0249">Electron transport</keyword>
<dbReference type="InterPro" id="IPR017938">
    <property type="entry name" value="Riboflavin_synthase-like_b-brl"/>
</dbReference>
<evidence type="ECO:0000256" key="6">
    <source>
        <dbReference type="ARBA" id="ARBA00022857"/>
    </source>
</evidence>
<evidence type="ECO:0000256" key="7">
    <source>
        <dbReference type="ARBA" id="ARBA00022982"/>
    </source>
</evidence>
<keyword evidence="4" id="KW-0288">FMN</keyword>
<dbReference type="InterPro" id="IPR039261">
    <property type="entry name" value="FNR_nucleotide-bd"/>
</dbReference>
<evidence type="ECO:0000259" key="11">
    <source>
        <dbReference type="PROSITE" id="PS51384"/>
    </source>
</evidence>
<dbReference type="InterPro" id="IPR008254">
    <property type="entry name" value="Flavodoxin/NO_synth"/>
</dbReference>
<dbReference type="GO" id="GO:0010181">
    <property type="term" value="F:FMN binding"/>
    <property type="evidence" value="ECO:0007669"/>
    <property type="project" value="InterPro"/>
</dbReference>
<dbReference type="PRINTS" id="PR00371">
    <property type="entry name" value="FPNCR"/>
</dbReference>
<dbReference type="InterPro" id="IPR017927">
    <property type="entry name" value="FAD-bd_FR_type"/>
</dbReference>
<dbReference type="InterPro" id="IPR023173">
    <property type="entry name" value="NADPH_Cyt_P450_Rdtase_alpha"/>
</dbReference>
<keyword evidence="7" id="KW-0813">Transport</keyword>
<dbReference type="Pfam" id="PF00175">
    <property type="entry name" value="NAD_binding_1"/>
    <property type="match status" value="1"/>
</dbReference>
<evidence type="ECO:0000256" key="9">
    <source>
        <dbReference type="ARBA" id="ARBA00023797"/>
    </source>
</evidence>
<evidence type="ECO:0000256" key="2">
    <source>
        <dbReference type="ARBA" id="ARBA00001974"/>
    </source>
</evidence>
<comment type="cofactor">
    <cofactor evidence="2">
        <name>FAD</name>
        <dbReference type="ChEBI" id="CHEBI:57692"/>
    </cofactor>
</comment>
<evidence type="ECO:0000256" key="4">
    <source>
        <dbReference type="ARBA" id="ARBA00022643"/>
    </source>
</evidence>
<dbReference type="Pfam" id="PF00667">
    <property type="entry name" value="FAD_binding_1"/>
    <property type="match status" value="1"/>
</dbReference>
<dbReference type="GO" id="GO:0003958">
    <property type="term" value="F:NADPH-hemoprotein reductase activity"/>
    <property type="evidence" value="ECO:0007669"/>
    <property type="project" value="UniProtKB-EC"/>
</dbReference>
<comment type="cofactor">
    <cofactor evidence="1">
        <name>FMN</name>
        <dbReference type="ChEBI" id="CHEBI:58210"/>
    </cofactor>
</comment>
<dbReference type="SUPFAM" id="SSF63380">
    <property type="entry name" value="Riboflavin synthase domain-like"/>
    <property type="match status" value="1"/>
</dbReference>
<dbReference type="GO" id="GO:0050660">
    <property type="term" value="F:flavin adenine dinucleotide binding"/>
    <property type="evidence" value="ECO:0007669"/>
    <property type="project" value="TreeGrafter"/>
</dbReference>
<dbReference type="Gene3D" id="2.40.30.10">
    <property type="entry name" value="Translation factors"/>
    <property type="match status" value="1"/>
</dbReference>
<dbReference type="SUPFAM" id="SSF52218">
    <property type="entry name" value="Flavoproteins"/>
    <property type="match status" value="1"/>
</dbReference>
<evidence type="ECO:0000256" key="5">
    <source>
        <dbReference type="ARBA" id="ARBA00022827"/>
    </source>
</evidence>
<dbReference type="Proteomes" id="UP000253872">
    <property type="component" value="Unassembled WGS sequence"/>
</dbReference>
<keyword evidence="8" id="KW-0560">Oxidoreductase</keyword>
<organism evidence="12 13">
    <name type="scientific">Haemophilus sputorum</name>
    <dbReference type="NCBI Taxonomy" id="1078480"/>
    <lineage>
        <taxon>Bacteria</taxon>
        <taxon>Pseudomonadati</taxon>
        <taxon>Pseudomonadota</taxon>
        <taxon>Gammaproteobacteria</taxon>
        <taxon>Pasteurellales</taxon>
        <taxon>Pasteurellaceae</taxon>
        <taxon>Haemophilus</taxon>
    </lineage>
</organism>
<dbReference type="InterPro" id="IPR001709">
    <property type="entry name" value="Flavoprot_Pyr_Nucl_cyt_Rdtase"/>
</dbReference>
<dbReference type="Gene3D" id="3.40.50.80">
    <property type="entry name" value="Nucleotide-binding domain of ferredoxin-NADP reductase (FNR) module"/>
    <property type="match status" value="1"/>
</dbReference>
<keyword evidence="6" id="KW-0521">NADP</keyword>
<dbReference type="InterPro" id="IPR029039">
    <property type="entry name" value="Flavoprotein-like_sf"/>
</dbReference>
<dbReference type="RefSeq" id="WP_111401576.1">
    <property type="nucleotide sequence ID" value="NZ_QEPN01000001.1"/>
</dbReference>
<dbReference type="InterPro" id="IPR001094">
    <property type="entry name" value="Flavdoxin-like"/>
</dbReference>
<proteinExistence type="predicted"/>
<dbReference type="Gene3D" id="1.20.990.10">
    <property type="entry name" value="NADPH-cytochrome p450 Reductase, Chain A, domain 3"/>
    <property type="match status" value="1"/>
</dbReference>
<dbReference type="InterPro" id="IPR003097">
    <property type="entry name" value="CysJ-like_FAD-binding"/>
</dbReference>
<dbReference type="SUPFAM" id="SSF52343">
    <property type="entry name" value="Ferredoxin reductase-like, C-terminal NADP-linked domain"/>
    <property type="match status" value="1"/>
</dbReference>
<dbReference type="InterPro" id="IPR001433">
    <property type="entry name" value="OxRdtase_FAD/NAD-bd"/>
</dbReference>
<evidence type="ECO:0000256" key="3">
    <source>
        <dbReference type="ARBA" id="ARBA00022630"/>
    </source>
</evidence>
<dbReference type="PRINTS" id="PR00369">
    <property type="entry name" value="FLAVODOXIN"/>
</dbReference>
<gene>
    <name evidence="12" type="ORF">DPV93_01265</name>
</gene>
<dbReference type="GO" id="GO:0005829">
    <property type="term" value="C:cytosol"/>
    <property type="evidence" value="ECO:0007669"/>
    <property type="project" value="TreeGrafter"/>
</dbReference>
<dbReference type="Gene3D" id="3.40.50.360">
    <property type="match status" value="1"/>
</dbReference>
<evidence type="ECO:0000256" key="1">
    <source>
        <dbReference type="ARBA" id="ARBA00001917"/>
    </source>
</evidence>
<dbReference type="PANTHER" id="PTHR19384:SF17">
    <property type="entry name" value="NADPH--CYTOCHROME P450 REDUCTASE"/>
    <property type="match status" value="1"/>
</dbReference>
<dbReference type="Pfam" id="PF00258">
    <property type="entry name" value="Flavodoxin_1"/>
    <property type="match status" value="1"/>
</dbReference>
<sequence length="519" mass="58751">MRNEIQKIYIAYASESGNTEVLAKQLANEDWLAAYSPTLATLNEFDLNQPKENDLLLVLTSSFGDGEPPANGDEFVNNLENLTALPCYYAVFGLGDVTYDKFCGFSKQVNELLLKKQAKPFIECVDADLNYAEIFKQWLPLLQQTLAQPVDLPKTHTLSAKVYNEKTVYQAEVLEVKHLAASEPAVYHLRLSLVDSGIFYQAGDLIYIQVEQPDNELTNYVDWFNNLEAKNLLAKKELRLLSKNVLRDLNKILDHAELKNLLKISNKKALEAYLYGRDLFDVLTDFDAEKKITLENLVEILPNLTARAYSISSCGKTHPDYVDLCVRHVHYQLNDRTYQGTASDQLAKVKVGQKLSVFVKSNPTFHLPKVLNAPVVMIGSGAGIAPHIGFLEYFANQDKPSASYLFFGERHQAKDFLYQEQLENYQQNGVLTQLFTAFSRDQAVKFYVQDAIKAQGELIWRLIEQGAYFYLCGSKSMSKAVDEALIEIADQIGHQPYVDDFNNIIATLIAEGRLFRDVY</sequence>
<feature type="domain" description="Flavodoxin-like" evidence="10">
    <location>
        <begin position="8"/>
        <end position="143"/>
    </location>
</feature>
<keyword evidence="5" id="KW-0274">FAD</keyword>
<dbReference type="PANTHER" id="PTHR19384">
    <property type="entry name" value="NITRIC OXIDE SYNTHASE-RELATED"/>
    <property type="match status" value="1"/>
</dbReference>
<dbReference type="PROSITE" id="PS50902">
    <property type="entry name" value="FLAVODOXIN_LIKE"/>
    <property type="match status" value="1"/>
</dbReference>
<protein>
    <recommendedName>
        <fullName evidence="9">NADPH--hemoprotein reductase</fullName>
        <ecNumber evidence="9">1.6.2.4</ecNumber>
    </recommendedName>
</protein>
<name>A0A369YLB9_9PAST</name>
<evidence type="ECO:0000259" key="10">
    <source>
        <dbReference type="PROSITE" id="PS50902"/>
    </source>
</evidence>
<feature type="domain" description="FAD-binding FR-type" evidence="11">
    <location>
        <begin position="166"/>
        <end position="368"/>
    </location>
</feature>